<dbReference type="Gene3D" id="3.30.1360.70">
    <property type="entry name" value="Arginyl tRNA synthetase N-terminal domain"/>
    <property type="match status" value="1"/>
</dbReference>
<dbReference type="EMBL" id="BTGC01000001">
    <property type="protein sequence ID" value="GMM49506.1"/>
    <property type="molecule type" value="Genomic_DNA"/>
</dbReference>
<evidence type="ECO:0000256" key="8">
    <source>
        <dbReference type="ARBA" id="ARBA00033033"/>
    </source>
</evidence>
<keyword evidence="4 10" id="KW-0547">Nucleotide-binding</keyword>
<evidence type="ECO:0000259" key="13">
    <source>
        <dbReference type="SMART" id="SM01016"/>
    </source>
</evidence>
<evidence type="ECO:0000256" key="2">
    <source>
        <dbReference type="ARBA" id="ARBA00012837"/>
    </source>
</evidence>
<feature type="domain" description="Arginyl tRNA synthetase N-terminal" evidence="13">
    <location>
        <begin position="37"/>
        <end position="121"/>
    </location>
</feature>
<organism evidence="14 15">
    <name type="scientific">Starmerella bacillaris</name>
    <name type="common">Yeast</name>
    <name type="synonym">Candida zemplinina</name>
    <dbReference type="NCBI Taxonomy" id="1247836"/>
    <lineage>
        <taxon>Eukaryota</taxon>
        <taxon>Fungi</taxon>
        <taxon>Dikarya</taxon>
        <taxon>Ascomycota</taxon>
        <taxon>Saccharomycotina</taxon>
        <taxon>Dipodascomycetes</taxon>
        <taxon>Dipodascales</taxon>
        <taxon>Trichomonascaceae</taxon>
        <taxon>Starmerella</taxon>
    </lineage>
</organism>
<gene>
    <name evidence="14" type="ORF">DASB73_004640</name>
</gene>
<dbReference type="EC" id="6.1.1.19" evidence="2"/>
<dbReference type="GO" id="GO:0005739">
    <property type="term" value="C:mitochondrion"/>
    <property type="evidence" value="ECO:0007669"/>
    <property type="project" value="TreeGrafter"/>
</dbReference>
<evidence type="ECO:0000256" key="5">
    <source>
        <dbReference type="ARBA" id="ARBA00022840"/>
    </source>
</evidence>
<dbReference type="SMART" id="SM01016">
    <property type="entry name" value="Arg_tRNA_synt_N"/>
    <property type="match status" value="1"/>
</dbReference>
<name>A0AAV5RE67_STABA</name>
<sequence>MPGSAPTIEQVANKLEKLGVHDFTAFPLANCAQNPLDIVRSYVCRELHKISGVDEKIIFPALEVPIDNKNGDLIVPIPRLRVPPKEHENLAREWSSSFPSGDASRFIETASAFGKFLRFTFKPSMLRALVIPQILSQDTLYGENNVAKGKKVIVEFSSPNIAKPFHAGHLRSTIIGGYLANLNEKMGADVTRINYLGDWGKQFGLLAVGYARYGDKEKLLNDPINHMFDIYVRINKEKENEAEKDPEGFSATDQEAKEYFKRMEEGDKDAVELWRTLRELSIEKYKKTYKRLNIEYDVYSGESQVTLAEMNEAISTLEKQGATFEDRGALLVPLQTYSKKLGKCLIRKSDGTTLYLTRDLGEAKKRFEKFKFDKMIYVAAAQQDLHFQQFFKILEIMGNTWAKNLEHINFGMVKGMSTRKGTVVFLDTILEETKESMHEVMRKNEDKYAQIEDPETVADLIGLSAVMIQDMQSKRINDYAFDWKRMLSFEGDTGPYLQYAHSRLCSMERNSGLSPDEYANANLDLLTEPIAHQLTRVLSMYPDTLLMSYRNSEPSTVITYLFRLSHTVSSCYDILWVRNQDPEVAKARMALYASARIVLRNGLRLLGITPVERM</sequence>
<dbReference type="FunFam" id="3.40.50.620:FF:000058">
    <property type="entry name" value="Mitochondrial arginyl-tRNA synthetase"/>
    <property type="match status" value="1"/>
</dbReference>
<dbReference type="GO" id="GO:0006420">
    <property type="term" value="P:arginyl-tRNA aminoacylation"/>
    <property type="evidence" value="ECO:0007669"/>
    <property type="project" value="InterPro"/>
</dbReference>
<keyword evidence="7 10" id="KW-0030">Aminoacyl-tRNA synthetase</keyword>
<reference evidence="14 15" key="1">
    <citation type="journal article" date="2023" name="Elife">
        <title>Identification of key yeast species and microbe-microbe interactions impacting larval growth of Drosophila in the wild.</title>
        <authorList>
            <person name="Mure A."/>
            <person name="Sugiura Y."/>
            <person name="Maeda R."/>
            <person name="Honda K."/>
            <person name="Sakurai N."/>
            <person name="Takahashi Y."/>
            <person name="Watada M."/>
            <person name="Katoh T."/>
            <person name="Gotoh A."/>
            <person name="Gotoh Y."/>
            <person name="Taniguchi I."/>
            <person name="Nakamura K."/>
            <person name="Hayashi T."/>
            <person name="Katayama T."/>
            <person name="Uemura T."/>
            <person name="Hattori Y."/>
        </authorList>
    </citation>
    <scope>NUCLEOTIDE SEQUENCE [LARGE SCALE GENOMIC DNA]</scope>
    <source>
        <strain evidence="14 15">SB-73</strain>
    </source>
</reference>
<keyword evidence="11" id="KW-0175">Coiled coil</keyword>
<dbReference type="NCBIfam" id="TIGR00456">
    <property type="entry name" value="argS"/>
    <property type="match status" value="1"/>
</dbReference>
<evidence type="ECO:0000256" key="4">
    <source>
        <dbReference type="ARBA" id="ARBA00022741"/>
    </source>
</evidence>
<evidence type="ECO:0000256" key="11">
    <source>
        <dbReference type="SAM" id="Coils"/>
    </source>
</evidence>
<dbReference type="PRINTS" id="PR01038">
    <property type="entry name" value="TRNASYNTHARG"/>
</dbReference>
<evidence type="ECO:0000256" key="3">
    <source>
        <dbReference type="ARBA" id="ARBA00022598"/>
    </source>
</evidence>
<comment type="similarity">
    <text evidence="1 10">Belongs to the class-I aminoacyl-tRNA synthetase family.</text>
</comment>
<dbReference type="InterPro" id="IPR005148">
    <property type="entry name" value="Arg-tRNA-synth_N"/>
</dbReference>
<evidence type="ECO:0000256" key="9">
    <source>
        <dbReference type="ARBA" id="ARBA00049339"/>
    </source>
</evidence>
<dbReference type="Proteomes" id="UP001362899">
    <property type="component" value="Unassembled WGS sequence"/>
</dbReference>
<dbReference type="HAMAP" id="MF_00123">
    <property type="entry name" value="Arg_tRNA_synth"/>
    <property type="match status" value="1"/>
</dbReference>
<dbReference type="SUPFAM" id="SSF47323">
    <property type="entry name" value="Anticodon-binding domain of a subclass of class I aminoacyl-tRNA synthetases"/>
    <property type="match status" value="1"/>
</dbReference>
<dbReference type="SUPFAM" id="SSF52374">
    <property type="entry name" value="Nucleotidylyl transferase"/>
    <property type="match status" value="1"/>
</dbReference>
<comment type="catalytic activity">
    <reaction evidence="9">
        <text>tRNA(Arg) + L-arginine + ATP = L-arginyl-tRNA(Arg) + AMP + diphosphate</text>
        <dbReference type="Rhea" id="RHEA:20301"/>
        <dbReference type="Rhea" id="RHEA-COMP:9658"/>
        <dbReference type="Rhea" id="RHEA-COMP:9673"/>
        <dbReference type="ChEBI" id="CHEBI:30616"/>
        <dbReference type="ChEBI" id="CHEBI:32682"/>
        <dbReference type="ChEBI" id="CHEBI:33019"/>
        <dbReference type="ChEBI" id="CHEBI:78442"/>
        <dbReference type="ChEBI" id="CHEBI:78513"/>
        <dbReference type="ChEBI" id="CHEBI:456215"/>
        <dbReference type="EC" id="6.1.1.19"/>
    </reaction>
</comment>
<dbReference type="Pfam" id="PF00750">
    <property type="entry name" value="tRNA-synt_1d"/>
    <property type="match status" value="1"/>
</dbReference>
<dbReference type="PANTHER" id="PTHR11956">
    <property type="entry name" value="ARGINYL-TRNA SYNTHETASE"/>
    <property type="match status" value="1"/>
</dbReference>
<keyword evidence="3 10" id="KW-0436">Ligase</keyword>
<protein>
    <recommendedName>
        <fullName evidence="2">arginine--tRNA ligase</fullName>
        <ecNumber evidence="2">6.1.1.19</ecNumber>
    </recommendedName>
    <alternativeName>
        <fullName evidence="8">Arginyl-tRNA synthetase</fullName>
    </alternativeName>
</protein>
<keyword evidence="5 10" id="KW-0067">ATP-binding</keyword>
<dbReference type="CDD" id="cd07956">
    <property type="entry name" value="Anticodon_Ia_Arg"/>
    <property type="match status" value="1"/>
</dbReference>
<dbReference type="Gene3D" id="3.40.50.620">
    <property type="entry name" value="HUPs"/>
    <property type="match status" value="1"/>
</dbReference>
<dbReference type="InterPro" id="IPR001412">
    <property type="entry name" value="aa-tRNA-synth_I_CS"/>
</dbReference>
<dbReference type="GO" id="GO:0005524">
    <property type="term" value="F:ATP binding"/>
    <property type="evidence" value="ECO:0007669"/>
    <property type="project" value="UniProtKB-KW"/>
</dbReference>
<evidence type="ECO:0000313" key="14">
    <source>
        <dbReference type="EMBL" id="GMM49506.1"/>
    </source>
</evidence>
<evidence type="ECO:0000313" key="15">
    <source>
        <dbReference type="Proteomes" id="UP001362899"/>
    </source>
</evidence>
<dbReference type="InterPro" id="IPR036695">
    <property type="entry name" value="Arg-tRNA-synth_N_sf"/>
</dbReference>
<feature type="domain" description="DALR anticodon binding" evidence="12">
    <location>
        <begin position="497"/>
        <end position="614"/>
    </location>
</feature>
<evidence type="ECO:0000256" key="10">
    <source>
        <dbReference type="RuleBase" id="RU363038"/>
    </source>
</evidence>
<dbReference type="InterPro" id="IPR001278">
    <property type="entry name" value="Arg-tRNA-ligase"/>
</dbReference>
<proteinExistence type="inferred from homology"/>
<dbReference type="FunFam" id="1.10.730.10:FF:000006">
    <property type="entry name" value="Arginyl-tRNA synthetase 2, mitochondrial"/>
    <property type="match status" value="1"/>
</dbReference>
<dbReference type="PROSITE" id="PS00178">
    <property type="entry name" value="AA_TRNA_LIGASE_I"/>
    <property type="match status" value="1"/>
</dbReference>
<comment type="caution">
    <text evidence="14">The sequence shown here is derived from an EMBL/GenBank/DDBJ whole genome shotgun (WGS) entry which is preliminary data.</text>
</comment>
<evidence type="ECO:0000256" key="6">
    <source>
        <dbReference type="ARBA" id="ARBA00022917"/>
    </source>
</evidence>
<keyword evidence="15" id="KW-1185">Reference proteome</keyword>
<evidence type="ECO:0000256" key="7">
    <source>
        <dbReference type="ARBA" id="ARBA00023146"/>
    </source>
</evidence>
<dbReference type="Pfam" id="PF05746">
    <property type="entry name" value="DALR_1"/>
    <property type="match status" value="1"/>
</dbReference>
<dbReference type="InterPro" id="IPR014729">
    <property type="entry name" value="Rossmann-like_a/b/a_fold"/>
</dbReference>
<dbReference type="CDD" id="cd00671">
    <property type="entry name" value="ArgRS_core"/>
    <property type="match status" value="1"/>
</dbReference>
<dbReference type="PANTHER" id="PTHR11956:SF11">
    <property type="entry name" value="ARGININE--TRNA LIGASE, MITOCHONDRIAL-RELATED"/>
    <property type="match status" value="1"/>
</dbReference>
<dbReference type="GO" id="GO:0032543">
    <property type="term" value="P:mitochondrial translation"/>
    <property type="evidence" value="ECO:0007669"/>
    <property type="project" value="TreeGrafter"/>
</dbReference>
<dbReference type="Gene3D" id="1.10.730.10">
    <property type="entry name" value="Isoleucyl-tRNA Synthetase, Domain 1"/>
    <property type="match status" value="1"/>
</dbReference>
<keyword evidence="6 10" id="KW-0648">Protein biosynthesis</keyword>
<feature type="coiled-coil region" evidence="11">
    <location>
        <begin position="282"/>
        <end position="327"/>
    </location>
</feature>
<dbReference type="InterPro" id="IPR009080">
    <property type="entry name" value="tRNAsynth_Ia_anticodon-bd"/>
</dbReference>
<evidence type="ECO:0000256" key="1">
    <source>
        <dbReference type="ARBA" id="ARBA00005594"/>
    </source>
</evidence>
<accession>A0AAV5RE67</accession>
<dbReference type="InterPro" id="IPR035684">
    <property type="entry name" value="ArgRS_core"/>
</dbReference>
<dbReference type="GO" id="GO:0004814">
    <property type="term" value="F:arginine-tRNA ligase activity"/>
    <property type="evidence" value="ECO:0007669"/>
    <property type="project" value="UniProtKB-EC"/>
</dbReference>
<dbReference type="InterPro" id="IPR008909">
    <property type="entry name" value="DALR_anticod-bd"/>
</dbReference>
<evidence type="ECO:0000259" key="12">
    <source>
        <dbReference type="SMART" id="SM00836"/>
    </source>
</evidence>
<dbReference type="SUPFAM" id="SSF55190">
    <property type="entry name" value="Arginyl-tRNA synthetase (ArgRS), N-terminal 'additional' domain"/>
    <property type="match status" value="1"/>
</dbReference>
<dbReference type="SMART" id="SM00836">
    <property type="entry name" value="DALR_1"/>
    <property type="match status" value="1"/>
</dbReference>
<dbReference type="AlphaFoldDB" id="A0AAV5RE67"/>